<evidence type="ECO:0000313" key="1">
    <source>
        <dbReference type="EMBL" id="ASK65091.1"/>
    </source>
</evidence>
<proteinExistence type="predicted"/>
<dbReference type="EMBL" id="CP022316">
    <property type="protein sequence ID" value="ASK65091.1"/>
    <property type="molecule type" value="Genomic_DNA"/>
</dbReference>
<keyword evidence="2" id="KW-1185">Reference proteome</keyword>
<gene>
    <name evidence="1" type="ORF">CFK39_03765</name>
</gene>
<name>A0A220UB11_9MICO</name>
<dbReference type="AlphaFoldDB" id="A0A220UB11"/>
<organism evidence="1 2">
    <name type="scientific">Brachybacterium avium</name>
    <dbReference type="NCBI Taxonomy" id="2017485"/>
    <lineage>
        <taxon>Bacteria</taxon>
        <taxon>Bacillati</taxon>
        <taxon>Actinomycetota</taxon>
        <taxon>Actinomycetes</taxon>
        <taxon>Micrococcales</taxon>
        <taxon>Dermabacteraceae</taxon>
        <taxon>Brachybacterium</taxon>
    </lineage>
</organism>
<dbReference type="KEGG" id="brv:CFK39_03765"/>
<evidence type="ECO:0000313" key="2">
    <source>
        <dbReference type="Proteomes" id="UP000198398"/>
    </source>
</evidence>
<dbReference type="Proteomes" id="UP000198398">
    <property type="component" value="Chromosome"/>
</dbReference>
<accession>A0A220UB11</accession>
<reference evidence="2" key="1">
    <citation type="submission" date="2017-07" db="EMBL/GenBank/DDBJ databases">
        <title>Brachybacterium sp. VR2415.</title>
        <authorList>
            <person name="Tak E.J."/>
            <person name="Bae J.-W."/>
        </authorList>
    </citation>
    <scope>NUCLEOTIDE SEQUENCE [LARGE SCALE GENOMIC DNA]</scope>
    <source>
        <strain evidence="2">VR2415</strain>
    </source>
</reference>
<sequence>MPVDGSSAAPIPVLRRSIIILPAPNSSRATHPAPTAEPLPGYRAGRLHSDPDHLTVLFTDFDVAAYGREDHGRILVDATAAAMEDLSEETRADLAFLCRLDSAGLSEARALLATWTANEARITAFVATWAFARHQLGRAMRDLLAATGSPLPPPRRRSAASRVRSVYLETVMPLLAPVWTNAVGAPVVAGHMARLAVQEEALQAAYRAVLPRLHEESARVVQEILRRREHSARFFRLEAEARISRSRTEAVTARRYLGRGWEPLRVVGVADPDEFRALTSIFRSPDSRADLARATSILHDLLPAPRRSLRMSSSRIPGRTSHGL</sequence>
<protein>
    <submittedName>
        <fullName evidence="1">Uncharacterized protein</fullName>
    </submittedName>
</protein>